<keyword evidence="3 7" id="KW-0812">Transmembrane</keyword>
<evidence type="ECO:0000256" key="7">
    <source>
        <dbReference type="SAM" id="Phobius"/>
    </source>
</evidence>
<evidence type="ECO:0000256" key="6">
    <source>
        <dbReference type="ARBA" id="ARBA00038076"/>
    </source>
</evidence>
<feature type="domain" description="ABC3 transporter permease C-terminal" evidence="8">
    <location>
        <begin position="760"/>
        <end position="857"/>
    </location>
</feature>
<comment type="subcellular location">
    <subcellularLocation>
        <location evidence="1">Cell membrane</location>
        <topology evidence="1">Multi-pass membrane protein</topology>
    </subcellularLocation>
</comment>
<evidence type="ECO:0000259" key="8">
    <source>
        <dbReference type="Pfam" id="PF02687"/>
    </source>
</evidence>
<comment type="caution">
    <text evidence="10">The sequence shown here is derived from an EMBL/GenBank/DDBJ whole genome shotgun (WGS) entry which is preliminary data.</text>
</comment>
<organism evidence="10 11">
    <name type="scientific">Acidicapsa dinghuensis</name>
    <dbReference type="NCBI Taxonomy" id="2218256"/>
    <lineage>
        <taxon>Bacteria</taxon>
        <taxon>Pseudomonadati</taxon>
        <taxon>Acidobacteriota</taxon>
        <taxon>Terriglobia</taxon>
        <taxon>Terriglobales</taxon>
        <taxon>Acidobacteriaceae</taxon>
        <taxon>Acidicapsa</taxon>
    </lineage>
</organism>
<feature type="transmembrane region" description="Helical" evidence="7">
    <location>
        <begin position="843"/>
        <end position="862"/>
    </location>
</feature>
<feature type="transmembrane region" description="Helical" evidence="7">
    <location>
        <begin position="443"/>
        <end position="465"/>
    </location>
</feature>
<evidence type="ECO:0000256" key="4">
    <source>
        <dbReference type="ARBA" id="ARBA00022989"/>
    </source>
</evidence>
<dbReference type="Pfam" id="PF12704">
    <property type="entry name" value="MacB_PCD"/>
    <property type="match status" value="2"/>
</dbReference>
<feature type="domain" description="MacB-like periplasmic core" evidence="9">
    <location>
        <begin position="608"/>
        <end position="722"/>
    </location>
</feature>
<evidence type="ECO:0000313" key="11">
    <source>
        <dbReference type="Proteomes" id="UP001596091"/>
    </source>
</evidence>
<keyword evidence="2" id="KW-1003">Cell membrane</keyword>
<feature type="transmembrane region" description="Helical" evidence="7">
    <location>
        <begin position="91"/>
        <end position="113"/>
    </location>
</feature>
<feature type="transmembrane region" description="Helical" evidence="7">
    <location>
        <begin position="397"/>
        <end position="423"/>
    </location>
</feature>
<dbReference type="Proteomes" id="UP001596091">
    <property type="component" value="Unassembled WGS sequence"/>
</dbReference>
<accession>A0ABW1EEH6</accession>
<name>A0ABW1EEH6_9BACT</name>
<keyword evidence="5 7" id="KW-0472">Membrane</keyword>
<evidence type="ECO:0000259" key="9">
    <source>
        <dbReference type="Pfam" id="PF12704"/>
    </source>
</evidence>
<evidence type="ECO:0000256" key="3">
    <source>
        <dbReference type="ARBA" id="ARBA00022692"/>
    </source>
</evidence>
<dbReference type="PANTHER" id="PTHR30572:SF4">
    <property type="entry name" value="ABC TRANSPORTER PERMEASE YTRF"/>
    <property type="match status" value="1"/>
</dbReference>
<dbReference type="EMBL" id="JBHSPH010000002">
    <property type="protein sequence ID" value="MFC5861640.1"/>
    <property type="molecule type" value="Genomic_DNA"/>
</dbReference>
<keyword evidence="11" id="KW-1185">Reference proteome</keyword>
<dbReference type="InterPro" id="IPR025857">
    <property type="entry name" value="MacB_PCD"/>
</dbReference>
<evidence type="ECO:0000313" key="10">
    <source>
        <dbReference type="EMBL" id="MFC5861640.1"/>
    </source>
</evidence>
<evidence type="ECO:0000256" key="2">
    <source>
        <dbReference type="ARBA" id="ARBA00022475"/>
    </source>
</evidence>
<dbReference type="NCBIfam" id="TIGR03434">
    <property type="entry name" value="ADOP"/>
    <property type="match status" value="1"/>
</dbReference>
<gene>
    <name evidence="10" type="ORF">ACFPT7_05000</name>
</gene>
<evidence type="ECO:0000256" key="1">
    <source>
        <dbReference type="ARBA" id="ARBA00004651"/>
    </source>
</evidence>
<dbReference type="PANTHER" id="PTHR30572">
    <property type="entry name" value="MEMBRANE COMPONENT OF TRANSPORTER-RELATED"/>
    <property type="match status" value="1"/>
</dbReference>
<keyword evidence="4 7" id="KW-1133">Transmembrane helix</keyword>
<dbReference type="InterPro" id="IPR050250">
    <property type="entry name" value="Macrolide_Exporter_MacB"/>
</dbReference>
<feature type="transmembrane region" description="Helical" evidence="7">
    <location>
        <begin position="497"/>
        <end position="521"/>
    </location>
</feature>
<dbReference type="RefSeq" id="WP_263337085.1">
    <property type="nucleotide sequence ID" value="NZ_JAGSYH010000004.1"/>
</dbReference>
<dbReference type="InterPro" id="IPR017800">
    <property type="entry name" value="ADOP"/>
</dbReference>
<dbReference type="Pfam" id="PF02687">
    <property type="entry name" value="FtsX"/>
    <property type="match status" value="2"/>
</dbReference>
<sequence>MRLFRKLALLLGRRRFHDELREEMTFHREQTQRDLEMDGLSRLEASHAAQRQFGNEMKLREQSHEMVSFRIENLWRDVRYAVRQMLRSPGFAITVVVTLALGIGATTAMYSLVYEALLRNLPYRNAGRILHIEDQRAHGRSNGGLVGLPRYFDMAARSHAFERMAYFYFDHPTMIPAGQMPLAAKAATTSGSFWNLFGVQPLLGRTFGDSDCLPNAPDAVVLSYGAWQQWFGGDASVIGKPVLLDQKAATIVGVMPQSFQIPSGIDLWRPSHFAPGQFRGYRGDGTRFVNVYARIRNGATQKDGVTQQQAEAELGTIGHQLQQEYAPTDGEWRFSSETLRDSIYGSAKPALLVLLLAAATLLLIACINVANLLLSRATVRAREVALRRAMGASDGRIVLQLLAESVLLALTGGVLGVAGALVVVRVVTAKLPGIFALQNGSYLQWPVMCFALALSIVAGIGFGLAPVWQSRRRDLAGALQSGEARIAGSAGTGARSVFIAVQVGLSLMLLVGACLLAESLWKLMKTPFGFDPEHVLTFSANLPWNAKPAEIHQFFSTTQQDISTLPGVNAVGQIDALPTTDWHLRSNFDADWLPRIPDKPAINAEDRHIGGDYLNAVETKIVAGRGFEARDYNIQQTPVLVNQALAQQYLPAGDPVGKHLIIGTQSFEIIGVVGNIRGTSGSIRQAPGPEVYFPMDDDQGVVERSFVVRSNLPADQLAREIRDIAHRADPRQAIANVKMMDELLDKVVAQPRLNMALLASFAAIALLLACVGIYGVVSYSVAQRKREIGVRMALGATRPQISLLFLRRTMISAGLGLCGGIIATLLLARLLQSQLYGVEPNDPIILTVAILLLLLPVLPASLRPALRAASVDPVEALRTE</sequence>
<feature type="transmembrane region" description="Helical" evidence="7">
    <location>
        <begin position="350"/>
        <end position="374"/>
    </location>
</feature>
<feature type="domain" description="ABC3 transporter permease C-terminal" evidence="8">
    <location>
        <begin position="357"/>
        <end position="473"/>
    </location>
</feature>
<protein>
    <submittedName>
        <fullName evidence="10">ADOP family duplicated permease</fullName>
    </submittedName>
</protein>
<comment type="similarity">
    <text evidence="6">Belongs to the ABC-4 integral membrane protein family.</text>
</comment>
<dbReference type="InterPro" id="IPR003838">
    <property type="entry name" value="ABC3_permease_C"/>
</dbReference>
<dbReference type="InterPro" id="IPR047928">
    <property type="entry name" value="Perm_prefix_1"/>
</dbReference>
<reference evidence="11" key="1">
    <citation type="journal article" date="2019" name="Int. J. Syst. Evol. Microbiol.">
        <title>The Global Catalogue of Microorganisms (GCM) 10K type strain sequencing project: providing services to taxonomists for standard genome sequencing and annotation.</title>
        <authorList>
            <consortium name="The Broad Institute Genomics Platform"/>
            <consortium name="The Broad Institute Genome Sequencing Center for Infectious Disease"/>
            <person name="Wu L."/>
            <person name="Ma J."/>
        </authorList>
    </citation>
    <scope>NUCLEOTIDE SEQUENCE [LARGE SCALE GENOMIC DNA]</scope>
    <source>
        <strain evidence="11">JCM 4087</strain>
    </source>
</reference>
<dbReference type="NCBIfam" id="NF038403">
    <property type="entry name" value="perm_prefix_1"/>
    <property type="match status" value="1"/>
</dbReference>
<proteinExistence type="inferred from homology"/>
<feature type="transmembrane region" description="Helical" evidence="7">
    <location>
        <begin position="755"/>
        <end position="782"/>
    </location>
</feature>
<evidence type="ECO:0000256" key="5">
    <source>
        <dbReference type="ARBA" id="ARBA00023136"/>
    </source>
</evidence>
<feature type="domain" description="MacB-like periplasmic core" evidence="9">
    <location>
        <begin position="95"/>
        <end position="302"/>
    </location>
</feature>
<feature type="transmembrane region" description="Helical" evidence="7">
    <location>
        <begin position="810"/>
        <end position="831"/>
    </location>
</feature>